<reference evidence="1" key="1">
    <citation type="submission" date="2024-02" db="EMBL/GenBank/DDBJ databases">
        <title>Klebsiella phages.</title>
        <authorList>
            <person name="Li J."/>
            <person name="Feng Y."/>
            <person name="Zong Z."/>
        </authorList>
    </citation>
    <scope>NUCLEOTIDE SEQUENCE</scope>
</reference>
<proteinExistence type="predicted"/>
<accession>A0AC61ZSZ1</accession>
<organism evidence="1">
    <name type="scientific">Klebsiella phage phi1_175008</name>
    <dbReference type="NCBI Taxonomy" id="3127744"/>
    <lineage>
        <taxon>Viruses</taxon>
        <taxon>Duplodnaviria</taxon>
        <taxon>Heunggongvirae</taxon>
        <taxon>Uroviricota</taxon>
        <taxon>Caudoviricetes</taxon>
        <taxon>Stephanstirmvirinae</taxon>
    </lineage>
</organism>
<evidence type="ECO:0000313" key="1">
    <source>
        <dbReference type="EMBL" id="WWT41026.1"/>
    </source>
</evidence>
<sequence length="179" mass="20266">MFWIMVKLTHKENMARVVDEFDMLRLDEGLKLTVYKDTLGYWTIGIGHLLTKVKDKAVAIAELDKLVGRKTNGVITEAEARTIFQADVDKATKQVKQSKILSPIYDKVTPIRKMAIINMVFQMGIAGAESFQNSLTLVSNSYYTQAGTNLRKSKWYKQTPNRAERVIKVLTSGTLDAYN</sequence>
<protein>
    <submittedName>
        <fullName evidence="1">Uncharacterized protein</fullName>
    </submittedName>
</protein>
<name>A0AC61ZSZ1_9CAUD</name>
<dbReference type="EMBL" id="PP357458">
    <property type="protein sequence ID" value="WWT41026.1"/>
    <property type="molecule type" value="Genomic_DNA"/>
</dbReference>